<dbReference type="InterPro" id="IPR050360">
    <property type="entry name" value="MFS_Sugar_Transporters"/>
</dbReference>
<dbReference type="InterPro" id="IPR005828">
    <property type="entry name" value="MFS_sugar_transport-like"/>
</dbReference>
<evidence type="ECO:0000256" key="1">
    <source>
        <dbReference type="ARBA" id="ARBA00004141"/>
    </source>
</evidence>
<proteinExistence type="inferred from homology"/>
<feature type="transmembrane region" description="Helical" evidence="7">
    <location>
        <begin position="368"/>
        <end position="387"/>
    </location>
</feature>
<feature type="region of interest" description="Disordered" evidence="6">
    <location>
        <begin position="526"/>
        <end position="546"/>
    </location>
</feature>
<sequence>MVEAPKPKINVGNTADPIVTRLVQEDKVPWYKKRNLRLMYVWLFLCCMGVEMTSGFDSQLINTLQFAAPFHLYFGKGHTNDKGEPAIEPGLLGFVNSCYQLGSIFAVPIAPWFAHRFGRRWSIMLGSWIMVVGALLQGFAQHVAMYIIARMLLGVGILFCIISGAALIGELGHPKERAVLTSLFNSSYFIGQILASAIAIGTNKIGNDWAWRLPSLLQICPSLLQIATVFLLPESPRFLIAQDKDDEAAEILVKYHAEGDENSLLVKAEIAQIRETIRAEMEVSKQSWLELVQTAGMRRRVLITIFIGLFTQLSGNTLLSYYSNILFGMMGFDDPTVKVRINVANACWSLLNATVIALIITRFPRRRMYMISAFSMLLVFIAMTVSLQRIQAAVDAGGKNGAAGISALVWYFAYSPCYNIGNNALTYTYLVELWPYAQRSRGIGVQQIFGKLAGFFSTNVNSIALSAIAWKYLAIYCGWILFELIIVYSLYPETSGRTLEELAFLFEDKALNDRMAAAVEKHIQYDDAPSDPTDTQQQQTKEKEIV</sequence>
<evidence type="ECO:0000256" key="7">
    <source>
        <dbReference type="SAM" id="Phobius"/>
    </source>
</evidence>
<keyword evidence="10" id="KW-1185">Reference proteome</keyword>
<feature type="transmembrane region" description="Helical" evidence="7">
    <location>
        <begin position="469"/>
        <end position="491"/>
    </location>
</feature>
<evidence type="ECO:0000256" key="3">
    <source>
        <dbReference type="ARBA" id="ARBA00022692"/>
    </source>
</evidence>
<evidence type="ECO:0000256" key="4">
    <source>
        <dbReference type="ARBA" id="ARBA00022989"/>
    </source>
</evidence>
<evidence type="ECO:0000256" key="6">
    <source>
        <dbReference type="SAM" id="MobiDB-lite"/>
    </source>
</evidence>
<feature type="transmembrane region" description="Helical" evidence="7">
    <location>
        <begin position="301"/>
        <end position="323"/>
    </location>
</feature>
<feature type="domain" description="Major facilitator superfamily (MFS) profile" evidence="8">
    <location>
        <begin position="43"/>
        <end position="495"/>
    </location>
</feature>
<keyword evidence="4 7" id="KW-1133">Transmembrane helix</keyword>
<dbReference type="OrthoDB" id="6133115at2759"/>
<evidence type="ECO:0000259" key="8">
    <source>
        <dbReference type="PROSITE" id="PS50850"/>
    </source>
</evidence>
<comment type="similarity">
    <text evidence="2">Belongs to the major facilitator superfamily. Sugar transporter (TC 2.A.1.1) family.</text>
</comment>
<dbReference type="SUPFAM" id="SSF103473">
    <property type="entry name" value="MFS general substrate transporter"/>
    <property type="match status" value="1"/>
</dbReference>
<feature type="transmembrane region" description="Helical" evidence="7">
    <location>
        <begin position="180"/>
        <end position="201"/>
    </location>
</feature>
<comment type="subcellular location">
    <subcellularLocation>
        <location evidence="1">Membrane</location>
        <topology evidence="1">Multi-pass membrane protein</topology>
    </subcellularLocation>
</comment>
<protein>
    <recommendedName>
        <fullName evidence="8">Major facilitator superfamily (MFS) profile domain-containing protein</fullName>
    </recommendedName>
</protein>
<comment type="caution">
    <text evidence="9">The sequence shown here is derived from an EMBL/GenBank/DDBJ whole genome shotgun (WGS) entry which is preliminary data.</text>
</comment>
<dbReference type="FunFam" id="1.20.1250.20:FF:000117">
    <property type="entry name" value="MFS hexose transporter"/>
    <property type="match status" value="1"/>
</dbReference>
<feature type="transmembrane region" description="Helical" evidence="7">
    <location>
        <begin position="38"/>
        <end position="56"/>
    </location>
</feature>
<gene>
    <name evidence="9" type="ORF">jhhlp_008843</name>
</gene>
<dbReference type="InterPro" id="IPR020846">
    <property type="entry name" value="MFS_dom"/>
</dbReference>
<accession>A0A2N3MZ59</accession>
<feature type="transmembrane region" description="Helical" evidence="7">
    <location>
        <begin position="343"/>
        <end position="361"/>
    </location>
</feature>
<organism evidence="9 10">
    <name type="scientific">Lomentospora prolificans</name>
    <dbReference type="NCBI Taxonomy" id="41688"/>
    <lineage>
        <taxon>Eukaryota</taxon>
        <taxon>Fungi</taxon>
        <taxon>Dikarya</taxon>
        <taxon>Ascomycota</taxon>
        <taxon>Pezizomycotina</taxon>
        <taxon>Sordariomycetes</taxon>
        <taxon>Hypocreomycetidae</taxon>
        <taxon>Microascales</taxon>
        <taxon>Microascaceae</taxon>
        <taxon>Lomentospora</taxon>
    </lineage>
</organism>
<dbReference type="PANTHER" id="PTHR48022">
    <property type="entry name" value="PLASTIDIC GLUCOSE TRANSPORTER 4"/>
    <property type="match status" value="1"/>
</dbReference>
<dbReference type="GO" id="GO:0005351">
    <property type="term" value="F:carbohydrate:proton symporter activity"/>
    <property type="evidence" value="ECO:0007669"/>
    <property type="project" value="TreeGrafter"/>
</dbReference>
<dbReference type="AlphaFoldDB" id="A0A2N3MZ59"/>
<keyword evidence="3 7" id="KW-0812">Transmembrane</keyword>
<keyword evidence="5 7" id="KW-0472">Membrane</keyword>
<dbReference type="EMBL" id="NLAX01001623">
    <property type="protein sequence ID" value="PKS05466.1"/>
    <property type="molecule type" value="Genomic_DNA"/>
</dbReference>
<dbReference type="Proteomes" id="UP000233524">
    <property type="component" value="Unassembled WGS sequence"/>
</dbReference>
<evidence type="ECO:0000256" key="2">
    <source>
        <dbReference type="ARBA" id="ARBA00010992"/>
    </source>
</evidence>
<reference evidence="9 10" key="1">
    <citation type="journal article" date="2017" name="G3 (Bethesda)">
        <title>First Draft Genome Sequence of the Pathogenic Fungus Lomentospora prolificans (Formerly Scedosporium prolificans).</title>
        <authorList>
            <person name="Luo R."/>
            <person name="Zimin A."/>
            <person name="Workman R."/>
            <person name="Fan Y."/>
            <person name="Pertea G."/>
            <person name="Grossman N."/>
            <person name="Wear M.P."/>
            <person name="Jia B."/>
            <person name="Miller H."/>
            <person name="Casadevall A."/>
            <person name="Timp W."/>
            <person name="Zhang S.X."/>
            <person name="Salzberg S.L."/>
        </authorList>
    </citation>
    <scope>NUCLEOTIDE SEQUENCE [LARGE SCALE GENOMIC DNA]</scope>
    <source>
        <strain evidence="9 10">JHH-5317</strain>
    </source>
</reference>
<dbReference type="PANTHER" id="PTHR48022:SF29">
    <property type="entry name" value="SUGAR TRANSPORTER, PUTATIVE (AFU_ORTHOLOGUE AFUA_6G14500)-RELATED"/>
    <property type="match status" value="1"/>
</dbReference>
<dbReference type="VEuPathDB" id="FungiDB:jhhlp_008843"/>
<evidence type="ECO:0000256" key="5">
    <source>
        <dbReference type="ARBA" id="ARBA00023136"/>
    </source>
</evidence>
<feature type="transmembrane region" description="Helical" evidence="7">
    <location>
        <begin position="121"/>
        <end position="140"/>
    </location>
</feature>
<dbReference type="PROSITE" id="PS50850">
    <property type="entry name" value="MFS"/>
    <property type="match status" value="1"/>
</dbReference>
<evidence type="ECO:0000313" key="10">
    <source>
        <dbReference type="Proteomes" id="UP000233524"/>
    </source>
</evidence>
<dbReference type="Gene3D" id="1.20.1250.20">
    <property type="entry name" value="MFS general substrate transporter like domains"/>
    <property type="match status" value="1"/>
</dbReference>
<dbReference type="InParanoid" id="A0A2N3MZ59"/>
<evidence type="ECO:0000313" key="9">
    <source>
        <dbReference type="EMBL" id="PKS05466.1"/>
    </source>
</evidence>
<dbReference type="Pfam" id="PF00083">
    <property type="entry name" value="Sugar_tr"/>
    <property type="match status" value="1"/>
</dbReference>
<dbReference type="InterPro" id="IPR036259">
    <property type="entry name" value="MFS_trans_sf"/>
</dbReference>
<name>A0A2N3MZ59_9PEZI</name>
<dbReference type="GO" id="GO:0016020">
    <property type="term" value="C:membrane"/>
    <property type="evidence" value="ECO:0007669"/>
    <property type="project" value="UniProtKB-SubCell"/>
</dbReference>
<feature type="transmembrane region" description="Helical" evidence="7">
    <location>
        <begin position="146"/>
        <end position="168"/>
    </location>
</feature>